<dbReference type="EMBL" id="OX451736">
    <property type="protein sequence ID" value="CAI8588652.1"/>
    <property type="molecule type" value="Genomic_DNA"/>
</dbReference>
<keyword evidence="9" id="KW-0539">Nucleus</keyword>
<evidence type="ECO:0000256" key="9">
    <source>
        <dbReference type="ARBA" id="ARBA00023242"/>
    </source>
</evidence>
<protein>
    <submittedName>
        <fullName evidence="12">Uncharacterized protein</fullName>
    </submittedName>
</protein>
<dbReference type="InterPro" id="IPR006511">
    <property type="entry name" value="SHI_C"/>
</dbReference>
<keyword evidence="10" id="KW-0927">Auxin signaling pathway</keyword>
<dbReference type="Pfam" id="PF05142">
    <property type="entry name" value="DUF702"/>
    <property type="match status" value="1"/>
</dbReference>
<dbReference type="InterPro" id="IPR006510">
    <property type="entry name" value="Znf_LRP1"/>
</dbReference>
<sequence length="323" mass="35174">MAGIFSLGGTSGVRCEEDDNPDNINNPININPPPPEFWYNTNTGNKPDDPVGGYRSFEIWNQQQQQHQFLPMQQDLYTGVALGVGPSRVLSSDDNRSAFVVASGSVGGISCQDCGNQAKKDCPHARCRTCCKSRGFDCQTHVKSTWVPAARRRERQQQQQQQLAAPKPQYRDIVTENRQRDLHNNQIPNNSALACARLPSNPLPTAGLVEEVNFPAVVNSSAEFRCVRVTSVDDSEEEIAYSTAVNISGHVFRGILYNYGADMNNNYISAGNTPPSGGEAAALPLNLVSSVPGELVDPASMYPAPLSTFMPPSGTQFFPNPRS</sequence>
<dbReference type="Proteomes" id="UP001157006">
    <property type="component" value="Chromosome 1L"/>
</dbReference>
<reference evidence="12 13" key="1">
    <citation type="submission" date="2023-01" db="EMBL/GenBank/DDBJ databases">
        <authorList>
            <person name="Kreplak J."/>
        </authorList>
    </citation>
    <scope>NUCLEOTIDE SEQUENCE [LARGE SCALE GENOMIC DNA]</scope>
</reference>
<evidence type="ECO:0000256" key="8">
    <source>
        <dbReference type="ARBA" id="ARBA00023159"/>
    </source>
</evidence>
<dbReference type="NCBIfam" id="TIGR01623">
    <property type="entry name" value="put_zinc_LRP1"/>
    <property type="match status" value="1"/>
</dbReference>
<dbReference type="AlphaFoldDB" id="A0AAV0YT38"/>
<dbReference type="GO" id="GO:0005634">
    <property type="term" value="C:nucleus"/>
    <property type="evidence" value="ECO:0007669"/>
    <property type="project" value="UniProtKB-SubCell"/>
</dbReference>
<keyword evidence="13" id="KW-1185">Reference proteome</keyword>
<evidence type="ECO:0000256" key="11">
    <source>
        <dbReference type="SAM" id="MobiDB-lite"/>
    </source>
</evidence>
<dbReference type="GO" id="GO:0045893">
    <property type="term" value="P:positive regulation of DNA-templated transcription"/>
    <property type="evidence" value="ECO:0007669"/>
    <property type="project" value="TreeGrafter"/>
</dbReference>
<accession>A0AAV0YT38</accession>
<keyword evidence="8" id="KW-0010">Activator</keyword>
<name>A0AAV0YT38_VICFA</name>
<evidence type="ECO:0000256" key="3">
    <source>
        <dbReference type="ARBA" id="ARBA00022473"/>
    </source>
</evidence>
<keyword evidence="5" id="KW-0862">Zinc</keyword>
<evidence type="ECO:0000256" key="2">
    <source>
        <dbReference type="ARBA" id="ARBA00006911"/>
    </source>
</evidence>
<dbReference type="GO" id="GO:0046872">
    <property type="term" value="F:metal ion binding"/>
    <property type="evidence" value="ECO:0007669"/>
    <property type="project" value="UniProtKB-KW"/>
</dbReference>
<evidence type="ECO:0000313" key="12">
    <source>
        <dbReference type="EMBL" id="CAI8588652.1"/>
    </source>
</evidence>
<dbReference type="PANTHER" id="PTHR31604">
    <property type="entry name" value="PROTEIN LATERAL ROOT PRIMORDIUM 1"/>
    <property type="match status" value="1"/>
</dbReference>
<gene>
    <name evidence="12" type="ORF">VFH_I357440</name>
</gene>
<evidence type="ECO:0000256" key="6">
    <source>
        <dbReference type="ARBA" id="ARBA00023070"/>
    </source>
</evidence>
<organism evidence="12 13">
    <name type="scientific">Vicia faba</name>
    <name type="common">Broad bean</name>
    <name type="synonym">Faba vulgaris</name>
    <dbReference type="NCBI Taxonomy" id="3906"/>
    <lineage>
        <taxon>Eukaryota</taxon>
        <taxon>Viridiplantae</taxon>
        <taxon>Streptophyta</taxon>
        <taxon>Embryophyta</taxon>
        <taxon>Tracheophyta</taxon>
        <taxon>Spermatophyta</taxon>
        <taxon>Magnoliopsida</taxon>
        <taxon>eudicotyledons</taxon>
        <taxon>Gunneridae</taxon>
        <taxon>Pentapetalae</taxon>
        <taxon>rosids</taxon>
        <taxon>fabids</taxon>
        <taxon>Fabales</taxon>
        <taxon>Fabaceae</taxon>
        <taxon>Papilionoideae</taxon>
        <taxon>50 kb inversion clade</taxon>
        <taxon>NPAAA clade</taxon>
        <taxon>Hologalegina</taxon>
        <taxon>IRL clade</taxon>
        <taxon>Fabeae</taxon>
        <taxon>Vicia</taxon>
    </lineage>
</organism>
<dbReference type="GO" id="GO:0009851">
    <property type="term" value="P:auxin biosynthetic process"/>
    <property type="evidence" value="ECO:0007669"/>
    <property type="project" value="UniProtKB-KW"/>
</dbReference>
<dbReference type="PANTHER" id="PTHR31604:SF33">
    <property type="entry name" value="TRANSCRIPTION FACTOR STY-LRP1 FAMILY-RELATED"/>
    <property type="match status" value="1"/>
</dbReference>
<dbReference type="GO" id="GO:0003677">
    <property type="term" value="F:DNA binding"/>
    <property type="evidence" value="ECO:0007669"/>
    <property type="project" value="UniProtKB-KW"/>
</dbReference>
<evidence type="ECO:0000313" key="13">
    <source>
        <dbReference type="Proteomes" id="UP001157006"/>
    </source>
</evidence>
<proteinExistence type="inferred from homology"/>
<keyword evidence="6" id="KW-0073">Auxin biosynthesis</keyword>
<evidence type="ECO:0000256" key="1">
    <source>
        <dbReference type="ARBA" id="ARBA00004123"/>
    </source>
</evidence>
<dbReference type="InterPro" id="IPR007818">
    <property type="entry name" value="SHI"/>
</dbReference>
<evidence type="ECO:0000256" key="5">
    <source>
        <dbReference type="ARBA" id="ARBA00022833"/>
    </source>
</evidence>
<keyword evidence="7" id="KW-0238">DNA-binding</keyword>
<evidence type="ECO:0000256" key="10">
    <source>
        <dbReference type="ARBA" id="ARBA00023294"/>
    </source>
</evidence>
<evidence type="ECO:0000256" key="7">
    <source>
        <dbReference type="ARBA" id="ARBA00023125"/>
    </source>
</evidence>
<evidence type="ECO:0000256" key="4">
    <source>
        <dbReference type="ARBA" id="ARBA00022723"/>
    </source>
</evidence>
<dbReference type="GO" id="GO:0009734">
    <property type="term" value="P:auxin-activated signaling pathway"/>
    <property type="evidence" value="ECO:0007669"/>
    <property type="project" value="UniProtKB-KW"/>
</dbReference>
<dbReference type="GO" id="GO:0003700">
    <property type="term" value="F:DNA-binding transcription factor activity"/>
    <property type="evidence" value="ECO:0007669"/>
    <property type="project" value="InterPro"/>
</dbReference>
<keyword evidence="4" id="KW-0479">Metal-binding</keyword>
<feature type="region of interest" description="Disordered" evidence="11">
    <location>
        <begin position="1"/>
        <end position="32"/>
    </location>
</feature>
<comment type="subcellular location">
    <subcellularLocation>
        <location evidence="1">Nucleus</location>
    </subcellularLocation>
</comment>
<dbReference type="NCBIfam" id="TIGR01624">
    <property type="entry name" value="LRP1_Cterm"/>
    <property type="match status" value="1"/>
</dbReference>
<keyword evidence="3" id="KW-0217">Developmental protein</keyword>
<comment type="similarity">
    <text evidence="2">Belongs to the SHI protein family.</text>
</comment>